<feature type="compositionally biased region" description="Low complexity" evidence="2">
    <location>
        <begin position="845"/>
        <end position="856"/>
    </location>
</feature>
<feature type="compositionally biased region" description="Polar residues" evidence="2">
    <location>
        <begin position="898"/>
        <end position="922"/>
    </location>
</feature>
<dbReference type="PANTHER" id="PTHR45945">
    <property type="entry name" value="REGULATOR OF G-PROTEIN SIGNALING LOCO"/>
    <property type="match status" value="1"/>
</dbReference>
<dbReference type="WBParaSite" id="Pan_g8784.t3">
    <property type="protein sequence ID" value="Pan_g8784.t3"/>
    <property type="gene ID" value="Pan_g8784"/>
</dbReference>
<feature type="compositionally biased region" description="Low complexity" evidence="2">
    <location>
        <begin position="870"/>
        <end position="883"/>
    </location>
</feature>
<feature type="region of interest" description="Disordered" evidence="2">
    <location>
        <begin position="365"/>
        <end position="391"/>
    </location>
</feature>
<feature type="domain" description="RGS" evidence="3">
    <location>
        <begin position="393"/>
        <end position="508"/>
    </location>
</feature>
<dbReference type="InterPro" id="IPR036305">
    <property type="entry name" value="RGS_sf"/>
</dbReference>
<dbReference type="GO" id="GO:0005737">
    <property type="term" value="C:cytoplasm"/>
    <property type="evidence" value="ECO:0007669"/>
    <property type="project" value="TreeGrafter"/>
</dbReference>
<evidence type="ECO:0000313" key="5">
    <source>
        <dbReference type="WBParaSite" id="Pan_g8784.t3"/>
    </source>
</evidence>
<dbReference type="Proteomes" id="UP000492821">
    <property type="component" value="Unassembled WGS sequence"/>
</dbReference>
<feature type="region of interest" description="Disordered" evidence="2">
    <location>
        <begin position="1"/>
        <end position="26"/>
    </location>
</feature>
<keyword evidence="4" id="KW-1185">Reference proteome</keyword>
<keyword evidence="1" id="KW-0343">GTPase activation</keyword>
<dbReference type="InterPro" id="IPR016137">
    <property type="entry name" value="RGS"/>
</dbReference>
<dbReference type="InterPro" id="IPR046995">
    <property type="entry name" value="RGS10/12/14-like"/>
</dbReference>
<dbReference type="Gene3D" id="1.10.167.10">
    <property type="entry name" value="Regulator of G-protein Signalling 4, domain 2"/>
    <property type="match status" value="1"/>
</dbReference>
<name>A0A7E5A1C5_PANRE</name>
<dbReference type="Gene3D" id="3.10.20.90">
    <property type="entry name" value="Phosphatidylinositol 3-kinase Catalytic Subunit, Chain A, domain 1"/>
    <property type="match status" value="1"/>
</dbReference>
<reference evidence="5" key="2">
    <citation type="submission" date="2020-10" db="UniProtKB">
        <authorList>
            <consortium name="WormBaseParasite"/>
        </authorList>
    </citation>
    <scope>IDENTIFICATION</scope>
</reference>
<feature type="region of interest" description="Disordered" evidence="2">
    <location>
        <begin position="800"/>
        <end position="964"/>
    </location>
</feature>
<protein>
    <submittedName>
        <fullName evidence="5">RGS domain-containing protein</fullName>
    </submittedName>
</protein>
<dbReference type="PRINTS" id="PR01301">
    <property type="entry name" value="RGSPROTEIN"/>
</dbReference>
<dbReference type="AlphaFoldDB" id="A0A7E5A1C5"/>
<evidence type="ECO:0000256" key="1">
    <source>
        <dbReference type="ARBA" id="ARBA00022468"/>
    </source>
</evidence>
<dbReference type="GO" id="GO:0005886">
    <property type="term" value="C:plasma membrane"/>
    <property type="evidence" value="ECO:0007669"/>
    <property type="project" value="TreeGrafter"/>
</dbReference>
<evidence type="ECO:0000313" key="4">
    <source>
        <dbReference type="Proteomes" id="UP000492821"/>
    </source>
</evidence>
<dbReference type="Gene3D" id="1.10.196.10">
    <property type="match status" value="1"/>
</dbReference>
<feature type="region of interest" description="Disordered" evidence="2">
    <location>
        <begin position="511"/>
        <end position="534"/>
    </location>
</feature>
<accession>A0A7E5A1C5</accession>
<evidence type="ECO:0000259" key="3">
    <source>
        <dbReference type="PROSITE" id="PS50132"/>
    </source>
</evidence>
<dbReference type="InterPro" id="IPR024066">
    <property type="entry name" value="RGS_subdom1/3"/>
</dbReference>
<proteinExistence type="predicted"/>
<feature type="compositionally biased region" description="Polar residues" evidence="2">
    <location>
        <begin position="1"/>
        <end position="13"/>
    </location>
</feature>
<dbReference type="PANTHER" id="PTHR45945:SF3">
    <property type="entry name" value="REGULATOR OF G-PROTEIN SIGNALING LOCO"/>
    <property type="match status" value="1"/>
</dbReference>
<dbReference type="InterPro" id="IPR044926">
    <property type="entry name" value="RGS_subdomain_2"/>
</dbReference>
<evidence type="ECO:0000256" key="2">
    <source>
        <dbReference type="SAM" id="MobiDB-lite"/>
    </source>
</evidence>
<dbReference type="GO" id="GO:0008277">
    <property type="term" value="P:regulation of G protein-coupled receptor signaling pathway"/>
    <property type="evidence" value="ECO:0007669"/>
    <property type="project" value="TreeGrafter"/>
</dbReference>
<organism evidence="4 5">
    <name type="scientific">Panagrellus redivivus</name>
    <name type="common">Microworm</name>
    <dbReference type="NCBI Taxonomy" id="6233"/>
    <lineage>
        <taxon>Eukaryota</taxon>
        <taxon>Metazoa</taxon>
        <taxon>Ecdysozoa</taxon>
        <taxon>Nematoda</taxon>
        <taxon>Chromadorea</taxon>
        <taxon>Rhabditida</taxon>
        <taxon>Tylenchina</taxon>
        <taxon>Panagrolaimomorpha</taxon>
        <taxon>Panagrolaimoidea</taxon>
        <taxon>Panagrolaimidae</taxon>
        <taxon>Panagrellus</taxon>
    </lineage>
</organism>
<dbReference type="Pfam" id="PF00615">
    <property type="entry name" value="RGS"/>
    <property type="match status" value="1"/>
</dbReference>
<dbReference type="GO" id="GO:0005096">
    <property type="term" value="F:GTPase activator activity"/>
    <property type="evidence" value="ECO:0007669"/>
    <property type="project" value="UniProtKB-KW"/>
</dbReference>
<dbReference type="SUPFAM" id="SSF48097">
    <property type="entry name" value="Regulator of G-protein signaling, RGS"/>
    <property type="match status" value="1"/>
</dbReference>
<dbReference type="SMART" id="SM00315">
    <property type="entry name" value="RGS"/>
    <property type="match status" value="1"/>
</dbReference>
<reference evidence="4" key="1">
    <citation type="journal article" date="2013" name="Genetics">
        <title>The draft genome and transcriptome of Panagrellus redivivus are shaped by the harsh demands of a free-living lifestyle.</title>
        <authorList>
            <person name="Srinivasan J."/>
            <person name="Dillman A.R."/>
            <person name="Macchietto M.G."/>
            <person name="Heikkinen L."/>
            <person name="Lakso M."/>
            <person name="Fracchia K.M."/>
            <person name="Antoshechkin I."/>
            <person name="Mortazavi A."/>
            <person name="Wong G."/>
            <person name="Sternberg P.W."/>
        </authorList>
    </citation>
    <scope>NUCLEOTIDE SEQUENCE [LARGE SCALE GENOMIC DNA]</scope>
    <source>
        <strain evidence="4">MT8872</strain>
    </source>
</reference>
<sequence length="996" mass="109944">MHSCNQEAQSSKASCPVPGGSSQPRQAAKIKERSLQVCKGPLQLHKPSMIEFVTKGVLIFGNQLPSCEPTFECDVFRNIREARGCPDWCPFVQLFCDENGFYAYMDSRDEYLHFTKAVHVDLTILYGIHALKIIVAQDDVYYCSAFWVRSSQSTQRSKTVDLFYKAVKTRLLNHCSAAVSRRPATSKHQENLGFPKASGNPDIVYYPSKADQFGFGIECDRTTKRKLIVEEEHVKQRHSFQPLNKVFASVRSRRAEYSSKRRSILPKDISSLHSLDRPDDIWVGNARDCQSVQTAGFSNGQLADKVILSKGLSSTAASGSETGVVLTTLRKGDTTASHSRNVAGCSAGPSDQIIATLKDIKLDNNEDEHTGSVKGASANGAAEAVEGDAPETDIETALSNEAEAQKFLEFLNHQYCSENLYFYLSVQKYKLIDPDDLPERIRQGNQIFERHFAPNCNEPVNVEYATNKAILEAKRLNNFQPETYDHAQYQIFHLLKYDVWPRYMRAEMDKRSSRGGAENDVSSEHTETSSSQLSVTHKLRNFLGRKLQPCDGTKSVSKMPSMRELRYCMVLSADSASSEREILGDPLISVKRWTETMAQRRGMDKNATEVVDAQTGSTIDPARQAIDALNNRHVRLMPVVRFPVDFLAPTVSSKNCSPMPAKVVMLRVRQGLTLNKALRPLLIKYNFDLNDVAVCFGGTCDQVPLLTSVGSICPRMVTVMTQQQFKDRKLLPKREYQKELIASPMLASNQELNIPFFQHGDIAFYELPTEADAKQKHSAIRSHSTNPRLPLQFQELFKFGRKASQAKSKSDNEGIIPGTEPQTSTSSKPTRDSDRRKSIGPSGRSAAPTPATVASSDIPYCGESSLQEDSPSASAAGHPSASPKVRKEIGESPLAKPRSSQPLSKESGSKPSQAPARATSSEGPCAAPKGCFEMPDFLKKGSNSKSINDVKAVPKSGLNGNAPRVPAIYASTIGSDREGTSSNIGADKISWYADYV</sequence>
<dbReference type="GO" id="GO:0005634">
    <property type="term" value="C:nucleus"/>
    <property type="evidence" value="ECO:0007669"/>
    <property type="project" value="TreeGrafter"/>
</dbReference>
<dbReference type="PROSITE" id="PS50132">
    <property type="entry name" value="RGS"/>
    <property type="match status" value="1"/>
</dbReference>